<dbReference type="HOGENOM" id="CLU_003703_0_3_1"/>
<dbReference type="RefSeq" id="XP_001891254.1">
    <property type="nucleotide sequence ID" value="XM_001891219.1"/>
</dbReference>
<dbReference type="PANTHER" id="PTHR33104">
    <property type="entry name" value="SI:DKEY-29D5.2"/>
    <property type="match status" value="1"/>
</dbReference>
<dbReference type="KEGG" id="lbc:LACBIDRAFT_336275"/>
<name>B0E4Y6_LACBS</name>
<reference evidence="2 3" key="1">
    <citation type="journal article" date="2008" name="Nature">
        <title>The genome of Laccaria bicolor provides insights into mycorrhizal symbiosis.</title>
        <authorList>
            <person name="Martin F."/>
            <person name="Aerts A."/>
            <person name="Ahren D."/>
            <person name="Brun A."/>
            <person name="Danchin E.G.J."/>
            <person name="Duchaussoy F."/>
            <person name="Gibon J."/>
            <person name="Kohler A."/>
            <person name="Lindquist E."/>
            <person name="Pereda V."/>
            <person name="Salamov A."/>
            <person name="Shapiro H.J."/>
            <person name="Wuyts J."/>
            <person name="Blaudez D."/>
            <person name="Buee M."/>
            <person name="Brokstein P."/>
            <person name="Canbaeck B."/>
            <person name="Cohen D."/>
            <person name="Courty P.E."/>
            <person name="Coutinho P.M."/>
            <person name="Delaruelle C."/>
            <person name="Detter J.C."/>
            <person name="Deveau A."/>
            <person name="DiFazio S."/>
            <person name="Duplessis S."/>
            <person name="Fraissinet-Tachet L."/>
            <person name="Lucic E."/>
            <person name="Frey-Klett P."/>
            <person name="Fourrey C."/>
            <person name="Feussner I."/>
            <person name="Gay G."/>
            <person name="Grimwood J."/>
            <person name="Hoegger P.J."/>
            <person name="Jain P."/>
            <person name="Kilaru S."/>
            <person name="Labbe J."/>
            <person name="Lin Y.C."/>
            <person name="Legue V."/>
            <person name="Le Tacon F."/>
            <person name="Marmeisse R."/>
            <person name="Melayah D."/>
            <person name="Montanini B."/>
            <person name="Muratet M."/>
            <person name="Nehls U."/>
            <person name="Niculita-Hirzel H."/>
            <person name="Oudot-Le Secq M.P."/>
            <person name="Peter M."/>
            <person name="Quesneville H."/>
            <person name="Rajashekar B."/>
            <person name="Reich M."/>
            <person name="Rouhier N."/>
            <person name="Schmutz J."/>
            <person name="Yin T."/>
            <person name="Chalot M."/>
            <person name="Henrissat B."/>
            <person name="Kuees U."/>
            <person name="Lucas S."/>
            <person name="Van de Peer Y."/>
            <person name="Podila G.K."/>
            <person name="Polle A."/>
            <person name="Pukkila P.J."/>
            <person name="Richardson P.M."/>
            <person name="Rouze P."/>
            <person name="Sanders I.R."/>
            <person name="Stajich J.E."/>
            <person name="Tunlid A."/>
            <person name="Tuskan G."/>
            <person name="Grigoriev I.V."/>
        </authorList>
    </citation>
    <scope>NUCLEOTIDE SEQUENCE [LARGE SCALE GENOMIC DNA]</scope>
    <source>
        <strain evidence="3">S238N-H82 / ATCC MYA-4686</strain>
    </source>
</reference>
<protein>
    <submittedName>
        <fullName evidence="2">Predicted protein</fullName>
    </submittedName>
</protein>
<evidence type="ECO:0000313" key="3">
    <source>
        <dbReference type="Proteomes" id="UP000001194"/>
    </source>
</evidence>
<dbReference type="PANTHER" id="PTHR33104:SF2">
    <property type="entry name" value="CXC3 LIKE CYSTEINE CLUSTER DOMAIN-CONTAINING PROTEIN"/>
    <property type="match status" value="1"/>
</dbReference>
<keyword evidence="1" id="KW-0472">Membrane</keyword>
<evidence type="ECO:0000313" key="2">
    <source>
        <dbReference type="EMBL" id="EDQ98095.1"/>
    </source>
</evidence>
<keyword evidence="1" id="KW-1133">Transmembrane helix</keyword>
<dbReference type="Proteomes" id="UP000001194">
    <property type="component" value="Unassembled WGS sequence"/>
</dbReference>
<dbReference type="AlphaFoldDB" id="B0E4Y6"/>
<dbReference type="OrthoDB" id="3214502at2759"/>
<dbReference type="GeneID" id="6086910"/>
<dbReference type="Pfam" id="PF18758">
    <property type="entry name" value="KDZ"/>
    <property type="match status" value="1"/>
</dbReference>
<dbReference type="EMBL" id="DS547554">
    <property type="protein sequence ID" value="EDQ98095.1"/>
    <property type="molecule type" value="Genomic_DNA"/>
</dbReference>
<keyword evidence="3" id="KW-1185">Reference proteome</keyword>
<dbReference type="InterPro" id="IPR040521">
    <property type="entry name" value="KDZ"/>
</dbReference>
<sequence length="486" mass="55857">MRSSLKKDPGLHTGFAYFPEDAPYQKHILKYATQKDISTCSGFKTLANAETQFSAGLRSTGVGMCLCARHEIIRPGGVGDLQKGERYCNMDFVLLSALAPLLVASVFISYDIACQFKLGFETRMPKLPKGLHIPPDVQLDWGIPKCHCPMHKVPCQAPHSLNFKPGVGRTDGEGIERSWAEMNRVANSTKEMGPGSRHDTLDDHFEHHNFRKYVSLGRTLHSRLTLAIPEQKRQQAIFDDFCSSLKENGLEDKWLKMVLEWEKDPKKPNPYISVVTHASQTEVKKQLLEEEKRAVTAGVPQLHDTGPTGFISMGLVVEESQRRIIWDSRHSAELTTNQDNELQRRRLLLLRHVKQFRAVGDDDDAVLHEAVRIEWAKARARCLRWTEEVHLLKEEMRRVRKTLEWKASWWDARQPGWQALDKPMGEGVRAYASRQASIQRALHAQFTRLWDTPWTPILFISKAMTSKWRNKWEIRKTIRAPKWEIV</sequence>
<gene>
    <name evidence="2" type="ORF">LACBIDRAFT_336275</name>
</gene>
<proteinExistence type="predicted"/>
<accession>B0E4Y6</accession>
<evidence type="ECO:0000256" key="1">
    <source>
        <dbReference type="SAM" id="Phobius"/>
    </source>
</evidence>
<keyword evidence="1" id="KW-0812">Transmembrane</keyword>
<organism evidence="3">
    <name type="scientific">Laccaria bicolor (strain S238N-H82 / ATCC MYA-4686)</name>
    <name type="common">Bicoloured deceiver</name>
    <name type="synonym">Laccaria laccata var. bicolor</name>
    <dbReference type="NCBI Taxonomy" id="486041"/>
    <lineage>
        <taxon>Eukaryota</taxon>
        <taxon>Fungi</taxon>
        <taxon>Dikarya</taxon>
        <taxon>Basidiomycota</taxon>
        <taxon>Agaricomycotina</taxon>
        <taxon>Agaricomycetes</taxon>
        <taxon>Agaricomycetidae</taxon>
        <taxon>Agaricales</taxon>
        <taxon>Agaricineae</taxon>
        <taxon>Hydnangiaceae</taxon>
        <taxon>Laccaria</taxon>
    </lineage>
</organism>
<dbReference type="InParanoid" id="B0E4Y6"/>
<feature type="transmembrane region" description="Helical" evidence="1">
    <location>
        <begin position="92"/>
        <end position="110"/>
    </location>
</feature>